<comment type="caution">
    <text evidence="2">The sequence shown here is derived from an EMBL/GenBank/DDBJ whole genome shotgun (WGS) entry which is preliminary data.</text>
</comment>
<keyword evidence="3" id="KW-1185">Reference proteome</keyword>
<accession>A0ABW5YGQ9</accession>
<organism evidence="2 3">
    <name type="scientific">Mucilaginibacter ximonensis</name>
    <dbReference type="NCBI Taxonomy" id="538021"/>
    <lineage>
        <taxon>Bacteria</taxon>
        <taxon>Pseudomonadati</taxon>
        <taxon>Bacteroidota</taxon>
        <taxon>Sphingobacteriia</taxon>
        <taxon>Sphingobacteriales</taxon>
        <taxon>Sphingobacteriaceae</taxon>
        <taxon>Mucilaginibacter</taxon>
    </lineage>
</organism>
<reference evidence="3" key="1">
    <citation type="journal article" date="2019" name="Int. J. Syst. Evol. Microbiol.">
        <title>The Global Catalogue of Microorganisms (GCM) 10K type strain sequencing project: providing services to taxonomists for standard genome sequencing and annotation.</title>
        <authorList>
            <consortium name="The Broad Institute Genomics Platform"/>
            <consortium name="The Broad Institute Genome Sequencing Center for Infectious Disease"/>
            <person name="Wu L."/>
            <person name="Ma J."/>
        </authorList>
    </citation>
    <scope>NUCLEOTIDE SEQUENCE [LARGE SCALE GENOMIC DNA]</scope>
    <source>
        <strain evidence="3">KCTC 22437</strain>
    </source>
</reference>
<evidence type="ECO:0000259" key="1">
    <source>
        <dbReference type="Pfam" id="PF09917"/>
    </source>
</evidence>
<dbReference type="Proteomes" id="UP001597557">
    <property type="component" value="Unassembled WGS sequence"/>
</dbReference>
<dbReference type="RefSeq" id="WP_377187794.1">
    <property type="nucleotide sequence ID" value="NZ_JBHUPD010000003.1"/>
</dbReference>
<evidence type="ECO:0000313" key="3">
    <source>
        <dbReference type="Proteomes" id="UP001597557"/>
    </source>
</evidence>
<dbReference type="EMBL" id="JBHUPD010000003">
    <property type="protein sequence ID" value="MFD2873991.1"/>
    <property type="molecule type" value="Genomic_DNA"/>
</dbReference>
<proteinExistence type="predicted"/>
<dbReference type="PANTHER" id="PTHR36919:SF2">
    <property type="entry name" value="BLL6627 PROTEIN"/>
    <property type="match status" value="1"/>
</dbReference>
<protein>
    <submittedName>
        <fullName evidence="2">DUF2147 domain-containing protein</fullName>
    </submittedName>
</protein>
<dbReference type="Gene3D" id="2.40.128.520">
    <property type="match status" value="1"/>
</dbReference>
<name>A0ABW5YGQ9_9SPHI</name>
<gene>
    <name evidence="2" type="ORF">ACFS5N_16025</name>
</gene>
<feature type="domain" description="DUF2147" evidence="1">
    <location>
        <begin position="31"/>
        <end position="148"/>
    </location>
</feature>
<dbReference type="Pfam" id="PF09917">
    <property type="entry name" value="DUF2147"/>
    <property type="match status" value="1"/>
</dbReference>
<evidence type="ECO:0000313" key="2">
    <source>
        <dbReference type="EMBL" id="MFD2873991.1"/>
    </source>
</evidence>
<sequence>MFKFLTLFFFTTLIAQPQPDKPNFEGDRICGKWISSNKNLIVQIYKTGNIYRGKMVWFKSDDNSKTMEEWTDKHNPDPKLRSRKILGIDVINGVTYDANSESWENGKIYDAQTGHYWSAVAKLDKNGVLKVVGYWHFKFIGKTMIFNRVQ</sequence>
<dbReference type="PANTHER" id="PTHR36919">
    <property type="entry name" value="BLR1215 PROTEIN"/>
    <property type="match status" value="1"/>
</dbReference>
<dbReference type="InterPro" id="IPR019223">
    <property type="entry name" value="DUF2147"/>
</dbReference>